<organism evidence="2 3">
    <name type="scientific">Nonomuraea rosea</name>
    <dbReference type="NCBI Taxonomy" id="638574"/>
    <lineage>
        <taxon>Bacteria</taxon>
        <taxon>Bacillati</taxon>
        <taxon>Actinomycetota</taxon>
        <taxon>Actinomycetes</taxon>
        <taxon>Streptosporangiales</taxon>
        <taxon>Streptosporangiaceae</taxon>
        <taxon>Nonomuraea</taxon>
    </lineage>
</organism>
<reference evidence="3" key="1">
    <citation type="journal article" date="2019" name="Int. J. Syst. Evol. Microbiol.">
        <title>The Global Catalogue of Microorganisms (GCM) 10K type strain sequencing project: providing services to taxonomists for standard genome sequencing and annotation.</title>
        <authorList>
            <consortium name="The Broad Institute Genomics Platform"/>
            <consortium name="The Broad Institute Genome Sequencing Center for Infectious Disease"/>
            <person name="Wu L."/>
            <person name="Ma J."/>
        </authorList>
    </citation>
    <scope>NUCLEOTIDE SEQUENCE [LARGE SCALE GENOMIC DNA]</scope>
    <source>
        <strain evidence="3">JCM 17326</strain>
    </source>
</reference>
<evidence type="ECO:0000313" key="2">
    <source>
        <dbReference type="EMBL" id="GAA3532394.1"/>
    </source>
</evidence>
<protein>
    <submittedName>
        <fullName evidence="2">Uncharacterized protein</fullName>
    </submittedName>
</protein>
<dbReference type="EMBL" id="BAABDQ010000002">
    <property type="protein sequence ID" value="GAA3532394.1"/>
    <property type="molecule type" value="Genomic_DNA"/>
</dbReference>
<sequence>MRSRSSARARSAYSAPSLLMGGPRLITLPVKRAPVAPGSNRHNGGIDRLVPKGRGDP</sequence>
<dbReference type="Proteomes" id="UP001500630">
    <property type="component" value="Unassembled WGS sequence"/>
</dbReference>
<gene>
    <name evidence="2" type="ORF">GCM10022419_009300</name>
</gene>
<name>A0ABP6VF43_9ACTN</name>
<evidence type="ECO:0000313" key="3">
    <source>
        <dbReference type="Proteomes" id="UP001500630"/>
    </source>
</evidence>
<comment type="caution">
    <text evidence="2">The sequence shown here is derived from an EMBL/GenBank/DDBJ whole genome shotgun (WGS) entry which is preliminary data.</text>
</comment>
<feature type="region of interest" description="Disordered" evidence="1">
    <location>
        <begin position="33"/>
        <end position="57"/>
    </location>
</feature>
<accession>A0ABP6VF43</accession>
<proteinExistence type="predicted"/>
<keyword evidence="3" id="KW-1185">Reference proteome</keyword>
<evidence type="ECO:0000256" key="1">
    <source>
        <dbReference type="SAM" id="MobiDB-lite"/>
    </source>
</evidence>